<dbReference type="Pfam" id="PF01266">
    <property type="entry name" value="DAO"/>
    <property type="match status" value="1"/>
</dbReference>
<feature type="domain" description="FAD dependent oxidoreductase" evidence="3">
    <location>
        <begin position="7"/>
        <end position="393"/>
    </location>
</feature>
<evidence type="ECO:0000313" key="6">
    <source>
        <dbReference type="Proteomes" id="UP000216001"/>
    </source>
</evidence>
<dbReference type="Gene3D" id="3.50.50.60">
    <property type="entry name" value="FAD/NAD(P)-binding domain"/>
    <property type="match status" value="2"/>
</dbReference>
<dbReference type="AlphaFoldDB" id="A0A264VP25"/>
<keyword evidence="2" id="KW-0472">Membrane</keyword>
<evidence type="ECO:0000256" key="1">
    <source>
        <dbReference type="ARBA" id="ARBA00023002"/>
    </source>
</evidence>
<accession>A0A264VP25</accession>
<dbReference type="Proteomes" id="UP000216001">
    <property type="component" value="Unassembled WGS sequence"/>
</dbReference>
<reference evidence="5 6" key="1">
    <citation type="submission" date="2017-07" db="EMBL/GenBank/DDBJ databases">
        <title>blaIMP-27 on transferable plasmids in Proteus mirabilis and Providencia rettgeri.</title>
        <authorList>
            <person name="Potter R."/>
        </authorList>
    </citation>
    <scope>NUCLEOTIDE SEQUENCE [LARGE SCALE GENOMIC DNA]</scope>
    <source>
        <strain evidence="5 6">PR1</strain>
    </source>
</reference>
<keyword evidence="2" id="KW-0812">Transmembrane</keyword>
<dbReference type="EC" id="1.1.3.15" evidence="4"/>
<keyword evidence="2" id="KW-1133">Transmembrane helix</keyword>
<dbReference type="EMBL" id="NOWC01000026">
    <property type="protein sequence ID" value="OZS73128.1"/>
    <property type="molecule type" value="Genomic_DNA"/>
</dbReference>
<comment type="caution">
    <text evidence="5">The sequence shown here is derived from an EMBL/GenBank/DDBJ whole genome shotgun (WGS) entry which is preliminary data.</text>
</comment>
<keyword evidence="1 4" id="KW-0560">Oxidoreductase</keyword>
<sequence length="415" mass="45692">MERKYPVIVVGGGIIGLSIALTVQANGSNVLLLDKHEIGQGASFGNAGHIATEQVFPIADPSVLKSLPKMLLDPLGPLRLDWRYLLPLTPWLIKLLGNMRHKPFTHIHHTLTTLNSAAFDSWQAFIQKWQLSDLVKMKGSLLVAEKKETLDKLSHHSEYLQSIGVTNQLIGQNALLTREPALSESQIGGIFYPDTGHVVDLCALHQKLTEAFLQAGGQVLTHCEVTEITSTSNQQAVLTTTQGQFTGQKIVIAGGAFSKSLVKMVSRIKVPLETERGYHLMLPNELGRLSIPVSSMDRRFIMTPMSQGLRLAGTVEYAGLKRPANMQRAQHFLPLAQPMLKEALNSQQSTSWMGFRPSTSDSLPVLDHKGPYIFAFGHQHLGLTQAAITADIVNSFIHQQPTSIDCTPFSIERFL</sequence>
<evidence type="ECO:0000259" key="3">
    <source>
        <dbReference type="Pfam" id="PF01266"/>
    </source>
</evidence>
<feature type="transmembrane region" description="Helical" evidence="2">
    <location>
        <begin position="7"/>
        <end position="25"/>
    </location>
</feature>
<dbReference type="GO" id="GO:0005737">
    <property type="term" value="C:cytoplasm"/>
    <property type="evidence" value="ECO:0007669"/>
    <property type="project" value="TreeGrafter"/>
</dbReference>
<name>A0A264VP25_PRORE</name>
<dbReference type="EMBL" id="CAHPSF010000001">
    <property type="protein sequence ID" value="CAB5671597.1"/>
    <property type="molecule type" value="Genomic_DNA"/>
</dbReference>
<dbReference type="GO" id="GO:0003973">
    <property type="term" value="F:(S)-2-hydroxy-acid oxidase activity"/>
    <property type="evidence" value="ECO:0007669"/>
    <property type="project" value="UniProtKB-EC"/>
</dbReference>
<dbReference type="InterPro" id="IPR006076">
    <property type="entry name" value="FAD-dep_OxRdtase"/>
</dbReference>
<dbReference type="PANTHER" id="PTHR13847">
    <property type="entry name" value="SARCOSINE DEHYDROGENASE-RELATED"/>
    <property type="match status" value="1"/>
</dbReference>
<dbReference type="PANTHER" id="PTHR13847:SF289">
    <property type="entry name" value="GLYCINE OXIDASE"/>
    <property type="match status" value="1"/>
</dbReference>
<proteinExistence type="predicted"/>
<reference evidence="4" key="2">
    <citation type="submission" date="2020-05" db="EMBL/GenBank/DDBJ databases">
        <authorList>
            <person name="Delgado-Blas J."/>
        </authorList>
    </citation>
    <scope>NUCLEOTIDE SEQUENCE</scope>
    <source>
        <strain evidence="4">BB1453</strain>
    </source>
</reference>
<dbReference type="Gene3D" id="3.30.9.10">
    <property type="entry name" value="D-Amino Acid Oxidase, subunit A, domain 2"/>
    <property type="match status" value="1"/>
</dbReference>
<evidence type="ECO:0000313" key="4">
    <source>
        <dbReference type="EMBL" id="CAB5671597.1"/>
    </source>
</evidence>
<dbReference type="Proteomes" id="UP000834611">
    <property type="component" value="Unassembled WGS sequence"/>
</dbReference>
<dbReference type="STRING" id="587.RB151_020630"/>
<dbReference type="RefSeq" id="WP_094962524.1">
    <property type="nucleotide sequence ID" value="NZ_ABDWLN020000031.1"/>
</dbReference>
<protein>
    <submittedName>
        <fullName evidence="5">FAD-dependent oxidoreductase</fullName>
    </submittedName>
    <submittedName>
        <fullName evidence="4">L-2-hydroxyglutarate oxidase LhgO</fullName>
        <ecNumber evidence="4">1.1.3.15</ecNumber>
    </submittedName>
</protein>
<evidence type="ECO:0000313" key="5">
    <source>
        <dbReference type="EMBL" id="OZS73128.1"/>
    </source>
</evidence>
<evidence type="ECO:0000256" key="2">
    <source>
        <dbReference type="SAM" id="Phobius"/>
    </source>
</evidence>
<dbReference type="SUPFAM" id="SSF54373">
    <property type="entry name" value="FAD-linked reductases, C-terminal domain"/>
    <property type="match status" value="1"/>
</dbReference>
<dbReference type="InterPro" id="IPR036188">
    <property type="entry name" value="FAD/NAD-bd_sf"/>
</dbReference>
<dbReference type="SUPFAM" id="SSF51905">
    <property type="entry name" value="FAD/NAD(P)-binding domain"/>
    <property type="match status" value="1"/>
</dbReference>
<organism evidence="5 6">
    <name type="scientific">Providencia rettgeri</name>
    <dbReference type="NCBI Taxonomy" id="587"/>
    <lineage>
        <taxon>Bacteria</taxon>
        <taxon>Pseudomonadati</taxon>
        <taxon>Pseudomonadota</taxon>
        <taxon>Gammaproteobacteria</taxon>
        <taxon>Enterobacterales</taxon>
        <taxon>Morganellaceae</taxon>
        <taxon>Providencia</taxon>
    </lineage>
</organism>
<gene>
    <name evidence="4" type="primary">lhgO</name>
    <name evidence="5" type="ORF">CHI95_18580</name>
    <name evidence="4" type="ORF">GHA_00790</name>
</gene>